<evidence type="ECO:0000313" key="5">
    <source>
        <dbReference type="EMBL" id="PRD40700.1"/>
    </source>
</evidence>
<reference evidence="5 6" key="1">
    <citation type="submission" date="2018-02" db="EMBL/GenBank/DDBJ databases">
        <title>The draft genome of Phyllobacterium sp. 1N-3.</title>
        <authorList>
            <person name="Liu L."/>
            <person name="Li L."/>
            <person name="Zhang X."/>
            <person name="Wang T."/>
            <person name="Liang L."/>
        </authorList>
    </citation>
    <scope>NUCLEOTIDE SEQUENCE [LARGE SCALE GENOMIC DNA]</scope>
    <source>
        <strain evidence="5 6">1N-3</strain>
    </source>
</reference>
<dbReference type="InterPro" id="IPR018060">
    <property type="entry name" value="HTH_AraC"/>
</dbReference>
<dbReference type="PANTHER" id="PTHR46796">
    <property type="entry name" value="HTH-TYPE TRANSCRIPTIONAL ACTIVATOR RHAS-RELATED"/>
    <property type="match status" value="1"/>
</dbReference>
<keyword evidence="3" id="KW-0804">Transcription</keyword>
<evidence type="ECO:0000313" key="6">
    <source>
        <dbReference type="Proteomes" id="UP000239434"/>
    </source>
</evidence>
<dbReference type="Gene3D" id="1.10.10.60">
    <property type="entry name" value="Homeodomain-like"/>
    <property type="match status" value="1"/>
</dbReference>
<sequence>MIILTAAREFQWKAGGGKSETFNAPAGTVLFFPPQCEVQVKWPARNEHLLVTLERKLITDIFEIEDAHEVATLFPAPSRYVNPRIMQVVDLLRPELISITPVMKAYLCALRTVLVTVLIKDHTTLREHPPNSPAKGLSDQAAHKIEDYLRANFGQKISIPEMAAVLGISTGHFLPSFRRTFGQTPHQYLLMLRLDEAERCLRETDLSLQEIARRSGFSSQNHMTTVLRKNRFTTPGMIRRMRAGPPMATRIIA</sequence>
<dbReference type="InterPro" id="IPR050204">
    <property type="entry name" value="AraC_XylS_family_regulators"/>
</dbReference>
<protein>
    <submittedName>
        <fullName evidence="5">AraC family transcriptional regulator</fullName>
    </submittedName>
</protein>
<organism evidence="5 6">
    <name type="scientific">Phyllobacterium phragmitis</name>
    <dbReference type="NCBI Taxonomy" id="2670329"/>
    <lineage>
        <taxon>Bacteria</taxon>
        <taxon>Pseudomonadati</taxon>
        <taxon>Pseudomonadota</taxon>
        <taxon>Alphaproteobacteria</taxon>
        <taxon>Hyphomicrobiales</taxon>
        <taxon>Phyllobacteriaceae</taxon>
        <taxon>Phyllobacterium</taxon>
    </lineage>
</organism>
<dbReference type="GO" id="GO:0003700">
    <property type="term" value="F:DNA-binding transcription factor activity"/>
    <property type="evidence" value="ECO:0007669"/>
    <property type="project" value="InterPro"/>
</dbReference>
<dbReference type="SMART" id="SM00342">
    <property type="entry name" value="HTH_ARAC"/>
    <property type="match status" value="1"/>
</dbReference>
<keyword evidence="6" id="KW-1185">Reference proteome</keyword>
<accession>A0A2S9IJJ4</accession>
<proteinExistence type="predicted"/>
<dbReference type="EMBL" id="PVBR01000034">
    <property type="protein sequence ID" value="PRD40700.1"/>
    <property type="molecule type" value="Genomic_DNA"/>
</dbReference>
<evidence type="ECO:0000256" key="2">
    <source>
        <dbReference type="ARBA" id="ARBA00023125"/>
    </source>
</evidence>
<dbReference type="AlphaFoldDB" id="A0A2S9IJJ4"/>
<dbReference type="PANTHER" id="PTHR46796:SF6">
    <property type="entry name" value="ARAC SUBFAMILY"/>
    <property type="match status" value="1"/>
</dbReference>
<evidence type="ECO:0000256" key="1">
    <source>
        <dbReference type="ARBA" id="ARBA00023015"/>
    </source>
</evidence>
<dbReference type="GO" id="GO:0043565">
    <property type="term" value="F:sequence-specific DNA binding"/>
    <property type="evidence" value="ECO:0007669"/>
    <property type="project" value="InterPro"/>
</dbReference>
<evidence type="ECO:0000259" key="4">
    <source>
        <dbReference type="PROSITE" id="PS01124"/>
    </source>
</evidence>
<comment type="caution">
    <text evidence="5">The sequence shown here is derived from an EMBL/GenBank/DDBJ whole genome shotgun (WGS) entry which is preliminary data.</text>
</comment>
<dbReference type="Proteomes" id="UP000239434">
    <property type="component" value="Unassembled WGS sequence"/>
</dbReference>
<gene>
    <name evidence="5" type="ORF">C5748_25550</name>
</gene>
<dbReference type="InterPro" id="IPR009057">
    <property type="entry name" value="Homeodomain-like_sf"/>
</dbReference>
<evidence type="ECO:0000256" key="3">
    <source>
        <dbReference type="ARBA" id="ARBA00023163"/>
    </source>
</evidence>
<dbReference type="SUPFAM" id="SSF46689">
    <property type="entry name" value="Homeodomain-like"/>
    <property type="match status" value="2"/>
</dbReference>
<name>A0A2S9IJJ4_9HYPH</name>
<dbReference type="Pfam" id="PF12833">
    <property type="entry name" value="HTH_18"/>
    <property type="match status" value="1"/>
</dbReference>
<feature type="domain" description="HTH araC/xylS-type" evidence="4">
    <location>
        <begin position="143"/>
        <end position="241"/>
    </location>
</feature>
<dbReference type="PROSITE" id="PS01124">
    <property type="entry name" value="HTH_ARAC_FAMILY_2"/>
    <property type="match status" value="1"/>
</dbReference>
<keyword evidence="1" id="KW-0805">Transcription regulation</keyword>
<keyword evidence="2" id="KW-0238">DNA-binding</keyword>